<accession>A0A0D0C166</accession>
<gene>
    <name evidence="1" type="ORF">GYMLUDRAFT_174685</name>
</gene>
<sequence>LCKKFWFPCPTIWSKGASKIVNDTFWSFRPLCHHCQEDIVSSFSGWNTVKSIAYTVRTPTSHDPPS</sequence>
<evidence type="ECO:0000313" key="2">
    <source>
        <dbReference type="Proteomes" id="UP000053593"/>
    </source>
</evidence>
<protein>
    <submittedName>
        <fullName evidence="1">Uncharacterized protein</fullName>
    </submittedName>
</protein>
<dbReference type="AlphaFoldDB" id="A0A0D0C166"/>
<feature type="non-terminal residue" evidence="1">
    <location>
        <position position="1"/>
    </location>
</feature>
<name>A0A0D0C166_9AGAR</name>
<proteinExistence type="predicted"/>
<keyword evidence="2" id="KW-1185">Reference proteome</keyword>
<evidence type="ECO:0000313" key="1">
    <source>
        <dbReference type="EMBL" id="KIK56094.1"/>
    </source>
</evidence>
<dbReference type="EMBL" id="KN834800">
    <property type="protein sequence ID" value="KIK56094.1"/>
    <property type="molecule type" value="Genomic_DNA"/>
</dbReference>
<dbReference type="Proteomes" id="UP000053593">
    <property type="component" value="Unassembled WGS sequence"/>
</dbReference>
<organism evidence="1 2">
    <name type="scientific">Collybiopsis luxurians FD-317 M1</name>
    <dbReference type="NCBI Taxonomy" id="944289"/>
    <lineage>
        <taxon>Eukaryota</taxon>
        <taxon>Fungi</taxon>
        <taxon>Dikarya</taxon>
        <taxon>Basidiomycota</taxon>
        <taxon>Agaricomycotina</taxon>
        <taxon>Agaricomycetes</taxon>
        <taxon>Agaricomycetidae</taxon>
        <taxon>Agaricales</taxon>
        <taxon>Marasmiineae</taxon>
        <taxon>Omphalotaceae</taxon>
        <taxon>Collybiopsis</taxon>
        <taxon>Collybiopsis luxurians</taxon>
    </lineage>
</organism>
<reference evidence="1 2" key="1">
    <citation type="submission" date="2014-04" db="EMBL/GenBank/DDBJ databases">
        <title>Evolutionary Origins and Diversification of the Mycorrhizal Mutualists.</title>
        <authorList>
            <consortium name="DOE Joint Genome Institute"/>
            <consortium name="Mycorrhizal Genomics Consortium"/>
            <person name="Kohler A."/>
            <person name="Kuo A."/>
            <person name="Nagy L.G."/>
            <person name="Floudas D."/>
            <person name="Copeland A."/>
            <person name="Barry K.W."/>
            <person name="Cichocki N."/>
            <person name="Veneault-Fourrey C."/>
            <person name="LaButti K."/>
            <person name="Lindquist E.A."/>
            <person name="Lipzen A."/>
            <person name="Lundell T."/>
            <person name="Morin E."/>
            <person name="Murat C."/>
            <person name="Riley R."/>
            <person name="Ohm R."/>
            <person name="Sun H."/>
            <person name="Tunlid A."/>
            <person name="Henrissat B."/>
            <person name="Grigoriev I.V."/>
            <person name="Hibbett D.S."/>
            <person name="Martin F."/>
        </authorList>
    </citation>
    <scope>NUCLEOTIDE SEQUENCE [LARGE SCALE GENOMIC DNA]</scope>
    <source>
        <strain evidence="1 2">FD-317 M1</strain>
    </source>
</reference>
<dbReference type="HOGENOM" id="CLU_2838094_0_0_1"/>